<dbReference type="EMBL" id="LR877155">
    <property type="protein sequence ID" value="CAD2218472.1"/>
    <property type="molecule type" value="Genomic_DNA"/>
</dbReference>
<evidence type="ECO:0000256" key="4">
    <source>
        <dbReference type="SAM" id="MobiDB-lite"/>
    </source>
</evidence>
<sequence length="395" mass="43073">MLAQLHRAHEEVITSLIFSPHVPTVFCSTSGDDTACFWDYRCCIESGENKPEKLFALQYHAGPVNHALFLPDPNLFLTASDDCSLALWDLRNPTSPIGVVSGFTQGINKMLLLPPMGSGCLPPNSSDVVVASACDDGCVYIHSLVFPTDADEKPCEVGALLDKFMVSTYPVNDLAFLNNKLITATEDSALRSWNLQASTEDRMIATIDEFESAVNHVVVVPDPDWMGKKQEAAGGQNTDVVQPSVVEETRLDDDEGGAACDGGAPAEERPPNSEEQFSEWVLVACAENVFGVAVSPTTGTFGEEVRRFIAHTDYVRGLEFTNEKTLVTISDDCTAIEWDLLSSNPIRQVKLHDTLLMASCLSSDRTILATGTDSGDIRLWKLPFETECLTETSNK</sequence>
<feature type="repeat" description="WD" evidence="3">
    <location>
        <begin position="6"/>
        <end position="41"/>
    </location>
</feature>
<dbReference type="VEuPathDB" id="TriTrypDB:ADEAN_000596100"/>
<dbReference type="PROSITE" id="PS50294">
    <property type="entry name" value="WD_REPEATS_REGION"/>
    <property type="match status" value="1"/>
</dbReference>
<name>A0A7G2CJN4_9TRYP</name>
<dbReference type="PANTHER" id="PTHR22847:SF637">
    <property type="entry name" value="WD REPEAT DOMAIN 5B"/>
    <property type="match status" value="1"/>
</dbReference>
<dbReference type="Pfam" id="PF00400">
    <property type="entry name" value="WD40"/>
    <property type="match status" value="4"/>
</dbReference>
<keyword evidence="2" id="KW-0677">Repeat</keyword>
<organism evidence="5 6">
    <name type="scientific">Angomonas deanei</name>
    <dbReference type="NCBI Taxonomy" id="59799"/>
    <lineage>
        <taxon>Eukaryota</taxon>
        <taxon>Discoba</taxon>
        <taxon>Euglenozoa</taxon>
        <taxon>Kinetoplastea</taxon>
        <taxon>Metakinetoplastina</taxon>
        <taxon>Trypanosomatida</taxon>
        <taxon>Trypanosomatidae</taxon>
        <taxon>Strigomonadinae</taxon>
        <taxon>Angomonas</taxon>
    </lineage>
</organism>
<evidence type="ECO:0000256" key="2">
    <source>
        <dbReference type="ARBA" id="ARBA00022737"/>
    </source>
</evidence>
<dbReference type="InterPro" id="IPR001680">
    <property type="entry name" value="WD40_rpt"/>
</dbReference>
<accession>A0A7G2CJN4</accession>
<dbReference type="SUPFAM" id="SSF50978">
    <property type="entry name" value="WD40 repeat-like"/>
    <property type="match status" value="2"/>
</dbReference>
<feature type="repeat" description="WD" evidence="3">
    <location>
        <begin position="57"/>
        <end position="92"/>
    </location>
</feature>
<proteinExistence type="predicted"/>
<dbReference type="Proteomes" id="UP000515908">
    <property type="component" value="Chromosome 11"/>
</dbReference>
<evidence type="ECO:0000313" key="5">
    <source>
        <dbReference type="EMBL" id="CAD2218472.1"/>
    </source>
</evidence>
<protein>
    <submittedName>
        <fullName evidence="5">WD domain, G-beta repeat, putative</fullName>
    </submittedName>
</protein>
<dbReference type="PROSITE" id="PS50082">
    <property type="entry name" value="WD_REPEATS_2"/>
    <property type="match status" value="3"/>
</dbReference>
<feature type="region of interest" description="Disordered" evidence="4">
    <location>
        <begin position="250"/>
        <end position="275"/>
    </location>
</feature>
<reference evidence="5 6" key="1">
    <citation type="submission" date="2020-08" db="EMBL/GenBank/DDBJ databases">
        <authorList>
            <person name="Newling K."/>
            <person name="Davey J."/>
            <person name="Forrester S."/>
        </authorList>
    </citation>
    <scope>NUCLEOTIDE SEQUENCE [LARGE SCALE GENOMIC DNA]</scope>
    <source>
        <strain evidence="6">Crithidia deanei Carvalho (ATCC PRA-265)</strain>
    </source>
</reference>
<feature type="repeat" description="WD" evidence="3">
    <location>
        <begin position="349"/>
        <end position="382"/>
    </location>
</feature>
<dbReference type="InterPro" id="IPR036322">
    <property type="entry name" value="WD40_repeat_dom_sf"/>
</dbReference>
<dbReference type="SMART" id="SM00320">
    <property type="entry name" value="WD40"/>
    <property type="match status" value="6"/>
</dbReference>
<dbReference type="InterPro" id="IPR015943">
    <property type="entry name" value="WD40/YVTN_repeat-like_dom_sf"/>
</dbReference>
<evidence type="ECO:0000313" key="6">
    <source>
        <dbReference type="Proteomes" id="UP000515908"/>
    </source>
</evidence>
<evidence type="ECO:0000256" key="3">
    <source>
        <dbReference type="PROSITE-ProRule" id="PRU00221"/>
    </source>
</evidence>
<dbReference type="GO" id="GO:1990234">
    <property type="term" value="C:transferase complex"/>
    <property type="evidence" value="ECO:0007669"/>
    <property type="project" value="UniProtKB-ARBA"/>
</dbReference>
<dbReference type="PANTHER" id="PTHR22847">
    <property type="entry name" value="WD40 REPEAT PROTEIN"/>
    <property type="match status" value="1"/>
</dbReference>
<dbReference type="AlphaFoldDB" id="A0A7G2CJN4"/>
<evidence type="ECO:0000256" key="1">
    <source>
        <dbReference type="ARBA" id="ARBA00022574"/>
    </source>
</evidence>
<dbReference type="Gene3D" id="2.130.10.10">
    <property type="entry name" value="YVTN repeat-like/Quinoprotein amine dehydrogenase"/>
    <property type="match status" value="3"/>
</dbReference>
<gene>
    <name evidence="5" type="ORF">ADEAN_000596100</name>
</gene>
<keyword evidence="1 3" id="KW-0853">WD repeat</keyword>
<dbReference type="OrthoDB" id="273771at2759"/>
<keyword evidence="6" id="KW-1185">Reference proteome</keyword>